<dbReference type="KEGG" id="mjl:Mjls_0465"/>
<reference evidence="2" key="1">
    <citation type="submission" date="2007-02" db="EMBL/GenBank/DDBJ databases">
        <title>Complete sequence of Mycobacterium sp. JLS.</title>
        <authorList>
            <consortium name="US DOE Joint Genome Institute"/>
            <person name="Copeland A."/>
            <person name="Lucas S."/>
            <person name="Lapidus A."/>
            <person name="Barry K."/>
            <person name="Detter J.C."/>
            <person name="Glavina del Rio T."/>
            <person name="Hammon N."/>
            <person name="Israni S."/>
            <person name="Dalin E."/>
            <person name="Tice H."/>
            <person name="Pitluck S."/>
            <person name="Chain P."/>
            <person name="Malfatti S."/>
            <person name="Shin M."/>
            <person name="Vergez L."/>
            <person name="Schmutz J."/>
            <person name="Larimer F."/>
            <person name="Land M."/>
            <person name="Hauser L."/>
            <person name="Kyrpides N."/>
            <person name="Mikhailova N."/>
            <person name="Miller C.D."/>
            <person name="Anderson A.J."/>
            <person name="Sims R.C."/>
            <person name="Richardson P."/>
        </authorList>
    </citation>
    <scope>NUCLEOTIDE SEQUENCE [LARGE SCALE GENOMIC DNA]</scope>
    <source>
        <strain evidence="2">JLS</strain>
    </source>
</reference>
<gene>
    <name evidence="2" type="ordered locus">Mjls_0465</name>
</gene>
<accession>A0A5Q5CAQ7</accession>
<sequence>MGIFDELGDVLKKVAGTMRKFDPFGPFGEAGEMLTNIVTVAEAVESSGPDALWNFAADTAEIASVAEFFLPRAKQTPIIAAGLKTVMGMQVLCGWTNPPDRGEGYDTGYQLFNEAIDTLKTASPDARWEGEASDAYSKASAEQLARARMMVDADIDVSNALSAEAGTVDNTRRILNNAATMMGNAIIPAVTAKAIPRIGRVISLEIEMSVVGISLPTCFWYMSEMRAASERAAKTIDDATSIYEAVSRGCYPVNM</sequence>
<name>A0A5Q5CAQ7_MYCSJ</name>
<dbReference type="Pfam" id="PF18879">
    <property type="entry name" value="EspA_EspE"/>
    <property type="match status" value="1"/>
</dbReference>
<evidence type="ECO:0000313" key="2">
    <source>
        <dbReference type="EMBL" id="ABN96277.1"/>
    </source>
</evidence>
<evidence type="ECO:0000259" key="1">
    <source>
        <dbReference type="Pfam" id="PF18879"/>
    </source>
</evidence>
<protein>
    <recommendedName>
        <fullName evidence="1">ESX-1 secretion-associated protein EspA/EspE-like domain-containing protein</fullName>
    </recommendedName>
</protein>
<feature type="domain" description="ESX-1 secretion-associated protein EspA/EspE-like" evidence="1">
    <location>
        <begin position="98"/>
        <end position="176"/>
    </location>
</feature>
<organism evidence="2">
    <name type="scientific">Mycobacterium sp. (strain JLS)</name>
    <dbReference type="NCBI Taxonomy" id="164757"/>
    <lineage>
        <taxon>Bacteria</taxon>
        <taxon>Bacillati</taxon>
        <taxon>Actinomycetota</taxon>
        <taxon>Actinomycetes</taxon>
        <taxon>Mycobacteriales</taxon>
        <taxon>Mycobacteriaceae</taxon>
        <taxon>Mycobacterium</taxon>
    </lineage>
</organism>
<dbReference type="EMBL" id="CP000580">
    <property type="protein sequence ID" value="ABN96277.1"/>
    <property type="molecule type" value="Genomic_DNA"/>
</dbReference>
<proteinExistence type="predicted"/>
<dbReference type="AlphaFoldDB" id="A0A5Q5CAQ7"/>
<dbReference type="InterPro" id="IPR043796">
    <property type="entry name" value="ESX-1_EspA/EspE-like"/>
</dbReference>